<evidence type="ECO:0000313" key="3">
    <source>
        <dbReference type="Proteomes" id="UP000275772"/>
    </source>
</evidence>
<dbReference type="VEuPathDB" id="FungiDB:BLGHR1_15602"/>
<organism evidence="2 3">
    <name type="scientific">Blumeria hordei</name>
    <name type="common">Barley powdery mildew</name>
    <name type="synonym">Blumeria graminis f. sp. hordei</name>
    <dbReference type="NCBI Taxonomy" id="2867405"/>
    <lineage>
        <taxon>Eukaryota</taxon>
        <taxon>Fungi</taxon>
        <taxon>Dikarya</taxon>
        <taxon>Ascomycota</taxon>
        <taxon>Pezizomycotina</taxon>
        <taxon>Leotiomycetes</taxon>
        <taxon>Erysiphales</taxon>
        <taxon>Erysiphaceae</taxon>
        <taxon>Blumeria</taxon>
    </lineage>
</organism>
<proteinExistence type="predicted"/>
<dbReference type="EMBL" id="UNSH01000067">
    <property type="protein sequence ID" value="SZF04803.1"/>
    <property type="molecule type" value="Genomic_DNA"/>
</dbReference>
<dbReference type="Proteomes" id="UP000275772">
    <property type="component" value="Unassembled WGS sequence"/>
</dbReference>
<keyword evidence="1" id="KW-0812">Transmembrane</keyword>
<keyword evidence="1" id="KW-1133">Transmembrane helix</keyword>
<keyword evidence="1" id="KW-0472">Membrane</keyword>
<evidence type="ECO:0000313" key="2">
    <source>
        <dbReference type="EMBL" id="SZF04803.1"/>
    </source>
</evidence>
<reference evidence="2 3" key="1">
    <citation type="submission" date="2017-11" db="EMBL/GenBank/DDBJ databases">
        <authorList>
            <person name="Kracher B."/>
        </authorList>
    </citation>
    <scope>NUCLEOTIDE SEQUENCE [LARGE SCALE GENOMIC DNA]</scope>
    <source>
        <strain evidence="2 3">RACE1</strain>
    </source>
</reference>
<feature type="transmembrane region" description="Helical" evidence="1">
    <location>
        <begin position="20"/>
        <end position="37"/>
    </location>
</feature>
<evidence type="ECO:0000256" key="1">
    <source>
        <dbReference type="SAM" id="Phobius"/>
    </source>
</evidence>
<dbReference type="AlphaFoldDB" id="A0A383UWT9"/>
<gene>
    <name evidence="2" type="ORF">BLGHR1_15602</name>
</gene>
<sequence>MDNFNPLNNYSSIQDHMRRSIFTFLLTHLFAVIILVSRAEGAIREYHCDKQISVDIKYIKRSMKTIFKAHESVLSNCAANNNCENSGRYFGSSVKLYYGHDFNVGQIKQSFFKTSVPANFRNKITGSPYSAVASCKVGSECKFEGIVYKVPSQTSRVLYNDMKCSDITIHPLDLYYPLRLSRTSSKGF</sequence>
<name>A0A383UWT9_BLUHO</name>
<protein>
    <submittedName>
        <fullName evidence="2">Uncharacterized protein</fullName>
    </submittedName>
</protein>
<accession>A0A383UWT9</accession>